<dbReference type="OMA" id="NARWRFC"/>
<dbReference type="InterPro" id="IPR006620">
    <property type="entry name" value="Pro_4_hyd_alph"/>
</dbReference>
<dbReference type="OrthoDB" id="16686at2759"/>
<dbReference type="InterPro" id="IPR005123">
    <property type="entry name" value="Oxoglu/Fe-dep_dioxygenase_dom"/>
</dbReference>
<evidence type="ECO:0000256" key="3">
    <source>
        <dbReference type="ARBA" id="ARBA00022964"/>
    </source>
</evidence>
<evidence type="ECO:0000259" key="7">
    <source>
        <dbReference type="PROSITE" id="PS51471"/>
    </source>
</evidence>
<feature type="region of interest" description="Disordered" evidence="6">
    <location>
        <begin position="1"/>
        <end position="73"/>
    </location>
</feature>
<evidence type="ECO:0000313" key="8">
    <source>
        <dbReference type="EMBL" id="ELR15234.1"/>
    </source>
</evidence>
<dbReference type="GO" id="GO:0005506">
    <property type="term" value="F:iron ion binding"/>
    <property type="evidence" value="ECO:0007669"/>
    <property type="project" value="InterPro"/>
</dbReference>
<keyword evidence="4" id="KW-0560">Oxidoreductase</keyword>
<dbReference type="GO" id="GO:0005783">
    <property type="term" value="C:endoplasmic reticulum"/>
    <property type="evidence" value="ECO:0007669"/>
    <property type="project" value="TreeGrafter"/>
</dbReference>
<dbReference type="PANTHER" id="PTHR10869">
    <property type="entry name" value="PROLYL 4-HYDROXYLASE ALPHA SUBUNIT"/>
    <property type="match status" value="1"/>
</dbReference>
<dbReference type="GeneID" id="14915844"/>
<dbReference type="InterPro" id="IPR044862">
    <property type="entry name" value="Pro_4_hyd_alph_FE2OG_OXY"/>
</dbReference>
<evidence type="ECO:0000256" key="1">
    <source>
        <dbReference type="ARBA" id="ARBA00001961"/>
    </source>
</evidence>
<evidence type="ECO:0000256" key="2">
    <source>
        <dbReference type="ARBA" id="ARBA00022723"/>
    </source>
</evidence>
<gene>
    <name evidence="8" type="ORF">ACA1_219490</name>
</gene>
<accession>L8GPY4</accession>
<keyword evidence="2" id="KW-0479">Metal-binding</keyword>
<dbReference type="SMART" id="SM00702">
    <property type="entry name" value="P4Hc"/>
    <property type="match status" value="1"/>
</dbReference>
<protein>
    <submittedName>
        <fullName evidence="8">2OGFe(II) oxygenase family oxidoreductase</fullName>
    </submittedName>
</protein>
<reference evidence="8 9" key="1">
    <citation type="journal article" date="2013" name="Genome Biol.">
        <title>Genome of Acanthamoeba castellanii highlights extensive lateral gene transfer and early evolution of tyrosine kinase signaling.</title>
        <authorList>
            <person name="Clarke M."/>
            <person name="Lohan A.J."/>
            <person name="Liu B."/>
            <person name="Lagkouvardos I."/>
            <person name="Roy S."/>
            <person name="Zafar N."/>
            <person name="Bertelli C."/>
            <person name="Schilde C."/>
            <person name="Kianianmomeni A."/>
            <person name="Burglin T.R."/>
            <person name="Frech C."/>
            <person name="Turcotte B."/>
            <person name="Kopec K.O."/>
            <person name="Synnott J.M."/>
            <person name="Choo C."/>
            <person name="Paponov I."/>
            <person name="Finkler A."/>
            <person name="Soon Heng Tan C."/>
            <person name="Hutchins A.P."/>
            <person name="Weinmeier T."/>
            <person name="Rattei T."/>
            <person name="Chu J.S."/>
            <person name="Gimenez G."/>
            <person name="Irimia M."/>
            <person name="Rigden D.J."/>
            <person name="Fitzpatrick D.A."/>
            <person name="Lorenzo-Morales J."/>
            <person name="Bateman A."/>
            <person name="Chiu C.H."/>
            <person name="Tang P."/>
            <person name="Hegemann P."/>
            <person name="Fromm H."/>
            <person name="Raoult D."/>
            <person name="Greub G."/>
            <person name="Miranda-Saavedra D."/>
            <person name="Chen N."/>
            <person name="Nash P."/>
            <person name="Ginger M.L."/>
            <person name="Horn M."/>
            <person name="Schaap P."/>
            <person name="Caler L."/>
            <person name="Loftus B."/>
        </authorList>
    </citation>
    <scope>NUCLEOTIDE SEQUENCE [LARGE SCALE GENOMIC DNA]</scope>
    <source>
        <strain evidence="8 9">Neff</strain>
    </source>
</reference>
<dbReference type="Proteomes" id="UP000011083">
    <property type="component" value="Unassembled WGS sequence"/>
</dbReference>
<feature type="compositionally biased region" description="Acidic residues" evidence="6">
    <location>
        <begin position="52"/>
        <end position="69"/>
    </location>
</feature>
<proteinExistence type="predicted"/>
<comment type="cofactor">
    <cofactor evidence="1">
        <name>L-ascorbate</name>
        <dbReference type="ChEBI" id="CHEBI:38290"/>
    </cofactor>
</comment>
<dbReference type="Pfam" id="PF13640">
    <property type="entry name" value="2OG-FeII_Oxy_3"/>
    <property type="match status" value="1"/>
</dbReference>
<dbReference type="AlphaFoldDB" id="L8GPY4"/>
<evidence type="ECO:0000256" key="6">
    <source>
        <dbReference type="SAM" id="MobiDB-lite"/>
    </source>
</evidence>
<dbReference type="GO" id="GO:0031418">
    <property type="term" value="F:L-ascorbic acid binding"/>
    <property type="evidence" value="ECO:0007669"/>
    <property type="project" value="InterPro"/>
</dbReference>
<organism evidence="8 9">
    <name type="scientific">Acanthamoeba castellanii (strain ATCC 30010 / Neff)</name>
    <dbReference type="NCBI Taxonomy" id="1257118"/>
    <lineage>
        <taxon>Eukaryota</taxon>
        <taxon>Amoebozoa</taxon>
        <taxon>Discosea</taxon>
        <taxon>Longamoebia</taxon>
        <taxon>Centramoebida</taxon>
        <taxon>Acanthamoebidae</taxon>
        <taxon>Acanthamoeba</taxon>
    </lineage>
</organism>
<dbReference type="PANTHER" id="PTHR10869:SF246">
    <property type="entry name" value="TRANSMEMBRANE PROLYL 4-HYDROXYLASE"/>
    <property type="match status" value="1"/>
</dbReference>
<dbReference type="InterPro" id="IPR045054">
    <property type="entry name" value="P4HA-like"/>
</dbReference>
<dbReference type="GO" id="GO:0004656">
    <property type="term" value="F:procollagen-proline 4-dioxygenase activity"/>
    <property type="evidence" value="ECO:0007669"/>
    <property type="project" value="TreeGrafter"/>
</dbReference>
<dbReference type="Gene3D" id="2.60.120.620">
    <property type="entry name" value="q2cbj1_9rhob like domain"/>
    <property type="match status" value="1"/>
</dbReference>
<feature type="compositionally biased region" description="Basic and acidic residues" evidence="6">
    <location>
        <begin position="18"/>
        <end position="51"/>
    </location>
</feature>
<name>L8GPY4_ACACF</name>
<evidence type="ECO:0000256" key="5">
    <source>
        <dbReference type="ARBA" id="ARBA00023004"/>
    </source>
</evidence>
<dbReference type="KEGG" id="acan:ACA1_219490"/>
<dbReference type="PROSITE" id="PS51471">
    <property type="entry name" value="FE2OG_OXY"/>
    <property type="match status" value="1"/>
</dbReference>
<keyword evidence="5" id="KW-0408">Iron</keyword>
<sequence>MNRVDMNVQTPPAGWWRLDAEQEAADKDVKKSEEEEVAAKTEGDDKEKEREDAEAEAEEEEVAATEESADSGAKEIRKMELHIGKKVAFILYNVLSPAECRHLVAKTEEMGYKPMPEYPTSYRSNTRLIIDDEELQEEIWRRVQPHIPAEFEDRRGKWHPYGLNARWRFCRYTPGQHFSSHCDGAFELGVRDRSQLTFMFYLNGGFDGGATVFLEGGRKEVQPEAGMVLIFQHNILHEGQRLATGKKYIMRSDVMADRLGTAEVMAARACREANDGGGPQRAAA</sequence>
<keyword evidence="3" id="KW-0223">Dioxygenase</keyword>
<evidence type="ECO:0000313" key="9">
    <source>
        <dbReference type="Proteomes" id="UP000011083"/>
    </source>
</evidence>
<evidence type="ECO:0000256" key="4">
    <source>
        <dbReference type="ARBA" id="ARBA00023002"/>
    </source>
</evidence>
<dbReference type="EMBL" id="KB008036">
    <property type="protein sequence ID" value="ELR15234.1"/>
    <property type="molecule type" value="Genomic_DNA"/>
</dbReference>
<feature type="domain" description="Fe2OG dioxygenase" evidence="7">
    <location>
        <begin position="157"/>
        <end position="256"/>
    </location>
</feature>
<dbReference type="VEuPathDB" id="AmoebaDB:ACA1_219490"/>
<dbReference type="RefSeq" id="XP_004337247.1">
    <property type="nucleotide sequence ID" value="XM_004337199.1"/>
</dbReference>
<keyword evidence="9" id="KW-1185">Reference proteome</keyword>